<proteinExistence type="predicted"/>
<feature type="compositionally biased region" description="Low complexity" evidence="2">
    <location>
        <begin position="154"/>
        <end position="169"/>
    </location>
</feature>
<accession>A0A0V8HN61</accession>
<feature type="compositionally biased region" description="Basic and acidic residues" evidence="2">
    <location>
        <begin position="140"/>
        <end position="149"/>
    </location>
</feature>
<dbReference type="RefSeq" id="WP_058297978.1">
    <property type="nucleotide sequence ID" value="NZ_FMAU01000001.1"/>
</dbReference>
<gene>
    <name evidence="4" type="ORF">GA0061094_1500</name>
</gene>
<feature type="region of interest" description="Disordered" evidence="2">
    <location>
        <begin position="140"/>
        <end position="189"/>
    </location>
</feature>
<keyword evidence="3" id="KW-0472">Membrane</keyword>
<evidence type="ECO:0000313" key="4">
    <source>
        <dbReference type="EMBL" id="SCB93271.1"/>
    </source>
</evidence>
<keyword evidence="3" id="KW-1133">Transmembrane helix</keyword>
<feature type="compositionally biased region" description="Polar residues" evidence="2">
    <location>
        <begin position="170"/>
        <end position="189"/>
    </location>
</feature>
<dbReference type="EMBL" id="FMAU01000001">
    <property type="protein sequence ID" value="SCB93271.1"/>
    <property type="molecule type" value="Genomic_DNA"/>
</dbReference>
<keyword evidence="3" id="KW-0812">Transmembrane</keyword>
<evidence type="ECO:0000256" key="3">
    <source>
        <dbReference type="SAM" id="Phobius"/>
    </source>
</evidence>
<keyword evidence="5" id="KW-1185">Reference proteome</keyword>
<dbReference type="Proteomes" id="UP000181997">
    <property type="component" value="Unassembled WGS sequence"/>
</dbReference>
<dbReference type="AlphaFoldDB" id="A0A0V8HN61"/>
<feature type="compositionally biased region" description="Polar residues" evidence="2">
    <location>
        <begin position="1"/>
        <end position="20"/>
    </location>
</feature>
<sequence>MVQSYQNKTAQPNNNVNQIPTVKGKRNGKLVKGILLGAVVGGAVAMMDKNTRKKITNGTNSMKDSTMDMVSKVKDNPSGVMNDWQDRIKSASSVLKEAINDAQKLYEKVNGDVIDQVNQVKEDSTEIIATTKEAAEDLKDIGSKVKEAGEEVTSESSQTSSVSTSTSSSGNDNVHSTNKPSNVPGQVGS</sequence>
<feature type="coiled-coil region" evidence="1">
    <location>
        <begin position="81"/>
        <end position="108"/>
    </location>
</feature>
<feature type="region of interest" description="Disordered" evidence="2">
    <location>
        <begin position="1"/>
        <end position="23"/>
    </location>
</feature>
<protein>
    <recommendedName>
        <fullName evidence="6">Gas vesicle protein</fullName>
    </recommendedName>
</protein>
<evidence type="ECO:0008006" key="6">
    <source>
        <dbReference type="Google" id="ProtNLM"/>
    </source>
</evidence>
<evidence type="ECO:0000313" key="5">
    <source>
        <dbReference type="Proteomes" id="UP000181997"/>
    </source>
</evidence>
<organism evidence="4 5">
    <name type="scientific">[Bacillus] enclensis</name>
    <dbReference type="NCBI Taxonomy" id="1402860"/>
    <lineage>
        <taxon>Bacteria</taxon>
        <taxon>Bacillati</taxon>
        <taxon>Bacillota</taxon>
        <taxon>Bacilli</taxon>
        <taxon>Bacillales</taxon>
        <taxon>Bacillaceae</taxon>
        <taxon>Rossellomorea</taxon>
    </lineage>
</organism>
<name>A0A0V8HN61_9BACI</name>
<evidence type="ECO:0000256" key="2">
    <source>
        <dbReference type="SAM" id="MobiDB-lite"/>
    </source>
</evidence>
<feature type="transmembrane region" description="Helical" evidence="3">
    <location>
        <begin position="30"/>
        <end position="47"/>
    </location>
</feature>
<keyword evidence="1" id="KW-0175">Coiled coil</keyword>
<evidence type="ECO:0000256" key="1">
    <source>
        <dbReference type="SAM" id="Coils"/>
    </source>
</evidence>
<reference evidence="5" key="1">
    <citation type="submission" date="2016-08" db="EMBL/GenBank/DDBJ databases">
        <authorList>
            <person name="Varghese N."/>
            <person name="Submissions Spin"/>
        </authorList>
    </citation>
    <scope>NUCLEOTIDE SEQUENCE [LARGE SCALE GENOMIC DNA]</scope>
    <source>
        <strain evidence="5">SGD-1123</strain>
    </source>
</reference>